<dbReference type="PANTHER" id="PTHR14568:SF9">
    <property type="entry name" value="TRANSMEMBRANE 6 SUPERFAMILY MEMBER 2"/>
    <property type="match status" value="1"/>
</dbReference>
<evidence type="ECO:0000256" key="1">
    <source>
        <dbReference type="ARBA" id="ARBA00004127"/>
    </source>
</evidence>
<dbReference type="Proteomes" id="UP001652642">
    <property type="component" value="Chromosome 7"/>
</dbReference>
<reference evidence="11" key="1">
    <citation type="submission" date="2025-08" db="UniProtKB">
        <authorList>
            <consortium name="RefSeq"/>
        </authorList>
    </citation>
    <scope>IDENTIFICATION</scope>
</reference>
<evidence type="ECO:0000256" key="4">
    <source>
        <dbReference type="ARBA" id="ARBA00022989"/>
    </source>
</evidence>
<keyword evidence="10" id="KW-1185">Reference proteome</keyword>
<keyword evidence="2 7" id="KW-0812">Transmembrane</keyword>
<feature type="domain" description="EXPERA" evidence="9">
    <location>
        <begin position="57"/>
        <end position="182"/>
    </location>
</feature>
<feature type="transmembrane region" description="Helical" evidence="8">
    <location>
        <begin position="32"/>
        <end position="52"/>
    </location>
</feature>
<feature type="domain" description="EXPERA" evidence="9">
    <location>
        <begin position="213"/>
        <end position="347"/>
    </location>
</feature>
<dbReference type="Pfam" id="PF05241">
    <property type="entry name" value="EBP"/>
    <property type="match status" value="1"/>
</dbReference>
<dbReference type="CDD" id="cd21106">
    <property type="entry name" value="TM6SF1-like"/>
    <property type="match status" value="1"/>
</dbReference>
<comment type="similarity">
    <text evidence="6">Belongs to the TM6SF family.</text>
</comment>
<gene>
    <name evidence="11" type="primary">TM6SF2</name>
</gene>
<evidence type="ECO:0000313" key="11">
    <source>
        <dbReference type="RefSeq" id="XP_072834195.1"/>
    </source>
</evidence>
<dbReference type="PANTHER" id="PTHR14568">
    <property type="entry name" value="TRANSMEMBRANE SUPERFAMILY 6 MEMBER 1/2"/>
    <property type="match status" value="1"/>
</dbReference>
<protein>
    <submittedName>
        <fullName evidence="11">Transmembrane 6 superfamily member 2</fullName>
    </submittedName>
</protein>
<evidence type="ECO:0000256" key="5">
    <source>
        <dbReference type="ARBA" id="ARBA00023136"/>
    </source>
</evidence>
<evidence type="ECO:0000256" key="3">
    <source>
        <dbReference type="ARBA" id="ARBA00022737"/>
    </source>
</evidence>
<evidence type="ECO:0000256" key="6">
    <source>
        <dbReference type="ARBA" id="ARBA00034760"/>
    </source>
</evidence>
<keyword evidence="5 7" id="KW-0472">Membrane</keyword>
<organism evidence="10 11">
    <name type="scientific">Pogona vitticeps</name>
    <name type="common">central bearded dragon</name>
    <dbReference type="NCBI Taxonomy" id="103695"/>
    <lineage>
        <taxon>Eukaryota</taxon>
        <taxon>Metazoa</taxon>
        <taxon>Chordata</taxon>
        <taxon>Craniata</taxon>
        <taxon>Vertebrata</taxon>
        <taxon>Euteleostomi</taxon>
        <taxon>Lepidosauria</taxon>
        <taxon>Squamata</taxon>
        <taxon>Bifurcata</taxon>
        <taxon>Unidentata</taxon>
        <taxon>Episquamata</taxon>
        <taxon>Toxicofera</taxon>
        <taxon>Iguania</taxon>
        <taxon>Acrodonta</taxon>
        <taxon>Agamidae</taxon>
        <taxon>Amphibolurinae</taxon>
        <taxon>Pogona</taxon>
    </lineage>
</organism>
<evidence type="ECO:0000259" key="9">
    <source>
        <dbReference type="PROSITE" id="PS51751"/>
    </source>
</evidence>
<dbReference type="InterPro" id="IPR059044">
    <property type="entry name" value="TM_Tm6sf1/2"/>
</dbReference>
<feature type="transmembrane region" description="Helical" evidence="8">
    <location>
        <begin position="215"/>
        <end position="236"/>
    </location>
</feature>
<proteinExistence type="inferred from homology"/>
<sequence length="370" mass="41706">MRVHPVGVSLGLFLSAFPVCYVLNSVVALEHPVAIMATGFAVLALLFAVIYVPSGSQDPLFSVFMVFSFTSGIDAIIALEEDGYVSDFMGFYMREGEPYLTTAHGIMMCYWDSVVHYTLYLAMIMAITQRKSYRNVGLYWIGSLTMNLVVFLLGNVIGKYGSEIRPAFLLNTPFLVIPIWAATRIFPQPKDLPLVTADKIAEEQGKSLLQRPLDLGLVAYLLFAAAFTLFRGLVVLDCPADACFDYLYQHEPYLRDPVAYPKIQMLVYLHYVLPYFCVCIYGLLRPGVTWMPDWALIFAGAIAQAQMSHIGSSLHHRTPFPYRTPEDAWWIFVLSNTLYAIGPHVLAYRCLWSPAFFFSSVSRDENKKTQ</sequence>
<evidence type="ECO:0000256" key="2">
    <source>
        <dbReference type="ARBA" id="ARBA00022692"/>
    </source>
</evidence>
<dbReference type="Pfam" id="PF26083">
    <property type="entry name" value="TM_Tm6sf2"/>
    <property type="match status" value="1"/>
</dbReference>
<dbReference type="InterPro" id="IPR033118">
    <property type="entry name" value="EXPERA"/>
</dbReference>
<keyword evidence="4 7" id="KW-1133">Transmembrane helix</keyword>
<evidence type="ECO:0000313" key="10">
    <source>
        <dbReference type="Proteomes" id="UP001652642"/>
    </source>
</evidence>
<dbReference type="PROSITE" id="PS51751">
    <property type="entry name" value="EXPERA"/>
    <property type="match status" value="2"/>
</dbReference>
<dbReference type="InterPro" id="IPR047195">
    <property type="entry name" value="TM6SF1-like"/>
</dbReference>
<accession>A0ABM5EM09</accession>
<evidence type="ECO:0000256" key="7">
    <source>
        <dbReference type="PROSITE-ProRule" id="PRU01087"/>
    </source>
</evidence>
<evidence type="ECO:0000256" key="8">
    <source>
        <dbReference type="SAM" id="Phobius"/>
    </source>
</evidence>
<comment type="subcellular location">
    <subcellularLocation>
        <location evidence="1">Endomembrane system</location>
        <topology evidence="1">Multi-pass membrane protein</topology>
    </subcellularLocation>
</comment>
<feature type="transmembrane region" description="Helical" evidence="8">
    <location>
        <begin position="265"/>
        <end position="284"/>
    </location>
</feature>
<feature type="transmembrane region" description="Helical" evidence="8">
    <location>
        <begin position="328"/>
        <end position="348"/>
    </location>
</feature>
<feature type="transmembrane region" description="Helical" evidence="8">
    <location>
        <begin position="136"/>
        <end position="158"/>
    </location>
</feature>
<dbReference type="GeneID" id="110090602"/>
<feature type="transmembrane region" description="Helical" evidence="8">
    <location>
        <begin position="59"/>
        <end position="79"/>
    </location>
</feature>
<name>A0ABM5EM09_9SAUR</name>
<dbReference type="RefSeq" id="XP_072834195.1">
    <property type="nucleotide sequence ID" value="XM_072978094.1"/>
</dbReference>
<keyword evidence="3" id="KW-0677">Repeat</keyword>
<feature type="transmembrane region" description="Helical" evidence="8">
    <location>
        <begin position="99"/>
        <end position="124"/>
    </location>
</feature>